<comment type="caution">
    <text evidence="3">The sequence shown here is derived from an EMBL/GenBank/DDBJ whole genome shotgun (WGS) entry which is preliminary data.</text>
</comment>
<proteinExistence type="predicted"/>
<evidence type="ECO:0000313" key="4">
    <source>
        <dbReference type="Proteomes" id="UP001642464"/>
    </source>
</evidence>
<dbReference type="PROSITE" id="PS51321">
    <property type="entry name" value="TFIIS_CENTRAL"/>
    <property type="match status" value="1"/>
</dbReference>
<dbReference type="EMBL" id="CAXAMM010012936">
    <property type="protein sequence ID" value="CAK9030053.1"/>
    <property type="molecule type" value="Genomic_DNA"/>
</dbReference>
<feature type="region of interest" description="Disordered" evidence="1">
    <location>
        <begin position="127"/>
        <end position="171"/>
    </location>
</feature>
<dbReference type="InterPro" id="IPR036575">
    <property type="entry name" value="TFIIS_cen_dom_sf"/>
</dbReference>
<dbReference type="Proteomes" id="UP001642464">
    <property type="component" value="Unassembled WGS sequence"/>
</dbReference>
<reference evidence="3 4" key="1">
    <citation type="submission" date="2024-02" db="EMBL/GenBank/DDBJ databases">
        <authorList>
            <person name="Chen Y."/>
            <person name="Shah S."/>
            <person name="Dougan E. K."/>
            <person name="Thang M."/>
            <person name="Chan C."/>
        </authorList>
    </citation>
    <scope>NUCLEOTIDE SEQUENCE [LARGE SCALE GENOMIC DNA]</scope>
</reference>
<evidence type="ECO:0000259" key="2">
    <source>
        <dbReference type="PROSITE" id="PS51321"/>
    </source>
</evidence>
<dbReference type="SUPFAM" id="SSF46942">
    <property type="entry name" value="Elongation factor TFIIS domain 2"/>
    <property type="match status" value="1"/>
</dbReference>
<feature type="domain" description="TFIIS central" evidence="2">
    <location>
        <begin position="19"/>
        <end position="137"/>
    </location>
</feature>
<name>A0ABP0KTM4_9DINO</name>
<dbReference type="Gene3D" id="1.10.472.30">
    <property type="entry name" value="Transcription elongation factor S-II, central domain"/>
    <property type="match status" value="1"/>
</dbReference>
<organism evidence="3 4">
    <name type="scientific">Durusdinium trenchii</name>
    <dbReference type="NCBI Taxonomy" id="1381693"/>
    <lineage>
        <taxon>Eukaryota</taxon>
        <taxon>Sar</taxon>
        <taxon>Alveolata</taxon>
        <taxon>Dinophyceae</taxon>
        <taxon>Suessiales</taxon>
        <taxon>Symbiodiniaceae</taxon>
        <taxon>Durusdinium</taxon>
    </lineage>
</organism>
<feature type="region of interest" description="Disordered" evidence="1">
    <location>
        <begin position="1"/>
        <end position="32"/>
    </location>
</feature>
<gene>
    <name evidence="3" type="ORF">SCF082_LOCUS19063</name>
</gene>
<evidence type="ECO:0000313" key="3">
    <source>
        <dbReference type="EMBL" id="CAK9030053.1"/>
    </source>
</evidence>
<protein>
    <recommendedName>
        <fullName evidence="2">TFIIS central domain-containing protein</fullName>
    </recommendedName>
</protein>
<evidence type="ECO:0000256" key="1">
    <source>
        <dbReference type="SAM" id="MobiDB-lite"/>
    </source>
</evidence>
<feature type="compositionally biased region" description="Basic and acidic residues" evidence="1">
    <location>
        <begin position="10"/>
        <end position="24"/>
    </location>
</feature>
<dbReference type="InterPro" id="IPR003618">
    <property type="entry name" value="TFIIS_cen_dom"/>
</dbReference>
<keyword evidence="4" id="KW-1185">Reference proteome</keyword>
<dbReference type="Pfam" id="PF07500">
    <property type="entry name" value="TFIIS_M"/>
    <property type="match status" value="1"/>
</dbReference>
<sequence>MKLRLKHKGGPPERQEKSKDDQRRQAVVQGFDKKSGLGKRLAEGLERGMLKVACPRGEALTEGSEQYKAYKFQYKRLCTHLRRNNILSEKLKSGELDAEELASMGDEALMAESQRNELQQFRQESLQEALGITAEDSDGVVQADPKPERSEAPSIWGDETPAEPWLLPASS</sequence>
<accession>A0ABP0KTM4</accession>